<dbReference type="InterPro" id="IPR053924">
    <property type="entry name" value="RecX_HTH_2nd"/>
</dbReference>
<evidence type="ECO:0000313" key="9">
    <source>
        <dbReference type="EMBL" id="WMS87972.1"/>
    </source>
</evidence>
<keyword evidence="4 5" id="KW-0963">Cytoplasm</keyword>
<comment type="function">
    <text evidence="5">Modulates RecA activity.</text>
</comment>
<evidence type="ECO:0000256" key="5">
    <source>
        <dbReference type="HAMAP-Rule" id="MF_01114"/>
    </source>
</evidence>
<evidence type="ECO:0000259" key="7">
    <source>
        <dbReference type="Pfam" id="PF21981"/>
    </source>
</evidence>
<dbReference type="NCBIfam" id="NF001057">
    <property type="entry name" value="PRK00117.3-3"/>
    <property type="match status" value="1"/>
</dbReference>
<dbReference type="PANTHER" id="PTHR33602">
    <property type="entry name" value="REGULATORY PROTEIN RECX FAMILY PROTEIN"/>
    <property type="match status" value="1"/>
</dbReference>
<organism evidence="9 10">
    <name type="scientific">Pleionea litopenaei</name>
    <dbReference type="NCBI Taxonomy" id="3070815"/>
    <lineage>
        <taxon>Bacteria</taxon>
        <taxon>Pseudomonadati</taxon>
        <taxon>Pseudomonadota</taxon>
        <taxon>Gammaproteobacteria</taxon>
        <taxon>Oceanospirillales</taxon>
        <taxon>Pleioneaceae</taxon>
        <taxon>Pleionea</taxon>
    </lineage>
</organism>
<keyword evidence="10" id="KW-1185">Reference proteome</keyword>
<evidence type="ECO:0000259" key="6">
    <source>
        <dbReference type="Pfam" id="PF02631"/>
    </source>
</evidence>
<evidence type="ECO:0000259" key="8">
    <source>
        <dbReference type="Pfam" id="PF21982"/>
    </source>
</evidence>
<name>A0AA51RUR9_9GAMM</name>
<feature type="domain" description="RecX first three-helical" evidence="8">
    <location>
        <begin position="14"/>
        <end position="51"/>
    </location>
</feature>
<reference evidence="9 10" key="1">
    <citation type="submission" date="2023-08" db="EMBL/GenBank/DDBJ databases">
        <title>Pleionea litopenaei sp. nov., isolated from stomach of juvenile Litopenaeus vannamei.</title>
        <authorList>
            <person name="Rho A.M."/>
            <person name="Hwang C.Y."/>
        </authorList>
    </citation>
    <scope>NUCLEOTIDE SEQUENCE [LARGE SCALE GENOMIC DNA]</scope>
    <source>
        <strain evidence="9 10">HL-JVS1</strain>
    </source>
</reference>
<sequence>MRRKFNPSKPKDSARERAISLLARREHSYQELVQKLTHKGFAKDEIIESLDALVEKGWQSDFRFTESWIRHRIQSGHGPIKIRIELSQKGIAHSTIEQGFETIESDWVELARQVWTKKFRVLPADWPEKAKQIRFLMYRGFSSEQIEAVFQLEEQSTG</sequence>
<feature type="domain" description="RecX second three-helical" evidence="6">
    <location>
        <begin position="60"/>
        <end position="98"/>
    </location>
</feature>
<dbReference type="Gene3D" id="1.10.10.10">
    <property type="entry name" value="Winged helix-like DNA-binding domain superfamily/Winged helix DNA-binding domain"/>
    <property type="match status" value="3"/>
</dbReference>
<dbReference type="InterPro" id="IPR053926">
    <property type="entry name" value="RecX_HTH_1st"/>
</dbReference>
<protein>
    <recommendedName>
        <fullName evidence="3 5">Regulatory protein RecX</fullName>
    </recommendedName>
</protein>
<evidence type="ECO:0000313" key="10">
    <source>
        <dbReference type="Proteomes" id="UP001239782"/>
    </source>
</evidence>
<feature type="domain" description="RecX third three-helical" evidence="7">
    <location>
        <begin position="105"/>
        <end position="149"/>
    </location>
</feature>
<dbReference type="GO" id="GO:0005737">
    <property type="term" value="C:cytoplasm"/>
    <property type="evidence" value="ECO:0007669"/>
    <property type="project" value="UniProtKB-SubCell"/>
</dbReference>
<evidence type="ECO:0000256" key="3">
    <source>
        <dbReference type="ARBA" id="ARBA00018111"/>
    </source>
</evidence>
<comment type="subcellular location">
    <subcellularLocation>
        <location evidence="1 5">Cytoplasm</location>
    </subcellularLocation>
</comment>
<proteinExistence type="inferred from homology"/>
<dbReference type="RefSeq" id="WP_309203141.1">
    <property type="nucleotide sequence ID" value="NZ_CP133548.1"/>
</dbReference>
<gene>
    <name evidence="5 9" type="primary">recX</name>
    <name evidence="9" type="ORF">Q9312_03405</name>
</gene>
<dbReference type="GO" id="GO:0006282">
    <property type="term" value="P:regulation of DNA repair"/>
    <property type="evidence" value="ECO:0007669"/>
    <property type="project" value="UniProtKB-UniRule"/>
</dbReference>
<dbReference type="Pfam" id="PF21982">
    <property type="entry name" value="RecX_HTH1"/>
    <property type="match status" value="1"/>
</dbReference>
<comment type="similarity">
    <text evidence="2 5">Belongs to the RecX family.</text>
</comment>
<evidence type="ECO:0000256" key="2">
    <source>
        <dbReference type="ARBA" id="ARBA00009695"/>
    </source>
</evidence>
<evidence type="ECO:0000256" key="4">
    <source>
        <dbReference type="ARBA" id="ARBA00022490"/>
    </source>
</evidence>
<dbReference type="HAMAP" id="MF_01114">
    <property type="entry name" value="RecX"/>
    <property type="match status" value="1"/>
</dbReference>
<dbReference type="InterPro" id="IPR003783">
    <property type="entry name" value="Regulatory_RecX"/>
</dbReference>
<dbReference type="AlphaFoldDB" id="A0AA51RUR9"/>
<dbReference type="Proteomes" id="UP001239782">
    <property type="component" value="Chromosome"/>
</dbReference>
<dbReference type="InterPro" id="IPR053925">
    <property type="entry name" value="RecX_HTH_3rd"/>
</dbReference>
<dbReference type="PANTHER" id="PTHR33602:SF1">
    <property type="entry name" value="REGULATORY PROTEIN RECX FAMILY PROTEIN"/>
    <property type="match status" value="1"/>
</dbReference>
<dbReference type="InterPro" id="IPR036388">
    <property type="entry name" value="WH-like_DNA-bd_sf"/>
</dbReference>
<dbReference type="EMBL" id="CP133548">
    <property type="protein sequence ID" value="WMS87972.1"/>
    <property type="molecule type" value="Genomic_DNA"/>
</dbReference>
<evidence type="ECO:0000256" key="1">
    <source>
        <dbReference type="ARBA" id="ARBA00004496"/>
    </source>
</evidence>
<accession>A0AA51RUR9</accession>
<dbReference type="Pfam" id="PF21981">
    <property type="entry name" value="RecX_HTH3"/>
    <property type="match status" value="1"/>
</dbReference>
<dbReference type="KEGG" id="plei:Q9312_03405"/>
<dbReference type="Pfam" id="PF02631">
    <property type="entry name" value="RecX_HTH2"/>
    <property type="match status" value="1"/>
</dbReference>